<dbReference type="STRING" id="70996.SE18_23535"/>
<dbReference type="Proteomes" id="UP000050277">
    <property type="component" value="Unassembled WGS sequence"/>
</dbReference>
<reference evidence="2 3" key="1">
    <citation type="submission" date="2015-07" db="EMBL/GenBank/DDBJ databases">
        <title>Whole genome sequence of Herpetosiphon geysericola DSM 7119.</title>
        <authorList>
            <person name="Hemp J."/>
            <person name="Ward L.M."/>
            <person name="Pace L.A."/>
            <person name="Fischer W.W."/>
        </authorList>
    </citation>
    <scope>NUCLEOTIDE SEQUENCE [LARGE SCALE GENOMIC DNA]</scope>
    <source>
        <strain evidence="2 3">DSM 7119</strain>
    </source>
</reference>
<name>A0A0P6Y640_9CHLR</name>
<dbReference type="InterPro" id="IPR051162">
    <property type="entry name" value="T4SS_component"/>
</dbReference>
<evidence type="ECO:0000259" key="1">
    <source>
        <dbReference type="Pfam" id="PF01935"/>
    </source>
</evidence>
<organism evidence="2 3">
    <name type="scientific">Herpetosiphon geysericola</name>
    <dbReference type="NCBI Taxonomy" id="70996"/>
    <lineage>
        <taxon>Bacteria</taxon>
        <taxon>Bacillati</taxon>
        <taxon>Chloroflexota</taxon>
        <taxon>Chloroflexia</taxon>
        <taxon>Herpetosiphonales</taxon>
        <taxon>Herpetosiphonaceae</taxon>
        <taxon>Herpetosiphon</taxon>
    </lineage>
</organism>
<dbReference type="Pfam" id="PF01935">
    <property type="entry name" value="DUF87"/>
    <property type="match status" value="1"/>
</dbReference>
<sequence>MTTPLLLQLHGLEVLNLHPQQWEVAIDRVRQAVQSLVVDWRLISVVAPRSLANRRQRIHDQLRLLDPSDPQHPRLTAQLLHMQDLEQHAMTSMTHYLVIWCPASLAPATVEHTLGRACGGATRLRSLPLLLGAPTVQMTVASCIADTPTGQRCWQGMLAERWHGSLSPLLFRSLLLEQTHAIIVVDALTMAPDRARTTMDVALQRLDAHAALNPTYDEARRHAVQDWQAASTHLERGALLHTVQVAVFVGAATLELARTHAQAARQALGSTISFHPMRGRQQDLLPMLGTHATATLDLPTAGHPMITAQLATLLPIYLAQRSQPPATALLTGVDEMRGTPLLLDLTALPALHGFFCGATGSGKSSYVATLGSRLVDDAGYQLILLDPQGAFAPLAEAYADRASVNRVALDTLKLNLLDPIVDLQHDLVTQVLHVEEVLQWLLDGALTQLHRQTLRRVLSVLYATHAAPRLSDVVTLLADDTTGLRDLILPWTLSPFAEVFDQPSTMDLTLDPTTPVVIYDVSDAKMPDHIKQFFLVLIASAIQREIRVRPRKAIIGIDEAGVLFSNPLLASFAERLAKTARRFGAGVWVIDQTTHLLGTKAGAEIFENSFVTVIGTMRSDQLPALRERFPMVTDSQLQWITGLGMTDDQRKERAGQYLIIVNETPYLIYNHLSHWEWQLIPQRAVLHTEADDGRI</sequence>
<dbReference type="EMBL" id="LGKP01000036">
    <property type="protein sequence ID" value="KPL80861.1"/>
    <property type="molecule type" value="Genomic_DNA"/>
</dbReference>
<dbReference type="PANTHER" id="PTHR30121">
    <property type="entry name" value="UNCHARACTERIZED PROTEIN YJGR-RELATED"/>
    <property type="match status" value="1"/>
</dbReference>
<proteinExistence type="predicted"/>
<evidence type="ECO:0000313" key="2">
    <source>
        <dbReference type="EMBL" id="KPL80861.1"/>
    </source>
</evidence>
<comment type="caution">
    <text evidence="2">The sequence shown here is derived from an EMBL/GenBank/DDBJ whole genome shotgun (WGS) entry which is preliminary data.</text>
</comment>
<dbReference type="RefSeq" id="WP_054536920.1">
    <property type="nucleotide sequence ID" value="NZ_LGKP01000036.1"/>
</dbReference>
<protein>
    <recommendedName>
        <fullName evidence="1">Helicase HerA central domain-containing protein</fullName>
    </recommendedName>
</protein>
<feature type="domain" description="Helicase HerA central" evidence="1">
    <location>
        <begin position="336"/>
        <end position="424"/>
    </location>
</feature>
<accession>A0A0P6Y640</accession>
<dbReference type="SUPFAM" id="SSF52540">
    <property type="entry name" value="P-loop containing nucleoside triphosphate hydrolases"/>
    <property type="match status" value="1"/>
</dbReference>
<dbReference type="InterPro" id="IPR027417">
    <property type="entry name" value="P-loop_NTPase"/>
</dbReference>
<gene>
    <name evidence="2" type="ORF">SE18_23535</name>
</gene>
<dbReference type="Gene3D" id="3.40.50.300">
    <property type="entry name" value="P-loop containing nucleotide triphosphate hydrolases"/>
    <property type="match status" value="2"/>
</dbReference>
<dbReference type="PANTHER" id="PTHR30121:SF6">
    <property type="entry name" value="SLR6007 PROTEIN"/>
    <property type="match status" value="1"/>
</dbReference>
<keyword evidence="3" id="KW-1185">Reference proteome</keyword>
<dbReference type="PATRIC" id="fig|70996.4.peg.3910"/>
<evidence type="ECO:0000313" key="3">
    <source>
        <dbReference type="Proteomes" id="UP000050277"/>
    </source>
</evidence>
<dbReference type="AlphaFoldDB" id="A0A0P6Y640"/>
<dbReference type="OrthoDB" id="9804380at2"/>
<dbReference type="InterPro" id="IPR002789">
    <property type="entry name" value="HerA_central"/>
</dbReference>